<protein>
    <submittedName>
        <fullName evidence="7">Uncharacterized protein</fullName>
    </submittedName>
</protein>
<dbReference type="Pfam" id="PF22813">
    <property type="entry name" value="TcaA_2nd"/>
    <property type="match status" value="1"/>
</dbReference>
<accession>A0A268A7M3</accession>
<dbReference type="Pfam" id="PF25155">
    <property type="entry name" value="NTF2_YvbJ"/>
    <property type="match status" value="1"/>
</dbReference>
<dbReference type="InterPro" id="IPR054528">
    <property type="entry name" value="TcaA_5th"/>
</dbReference>
<dbReference type="Pfam" id="PF13240">
    <property type="entry name" value="Zn_Ribbon_1"/>
    <property type="match status" value="1"/>
</dbReference>
<feature type="transmembrane region" description="Helical" evidence="2">
    <location>
        <begin position="49"/>
        <end position="65"/>
    </location>
</feature>
<feature type="domain" description="YvbJ-like NTF2-like" evidence="6">
    <location>
        <begin position="255"/>
        <end position="375"/>
    </location>
</feature>
<dbReference type="AlphaFoldDB" id="A0A268A7M3"/>
<feature type="domain" description="Zinc-ribbon" evidence="3">
    <location>
        <begin position="3"/>
        <end position="24"/>
    </location>
</feature>
<evidence type="ECO:0000259" key="4">
    <source>
        <dbReference type="Pfam" id="PF22813"/>
    </source>
</evidence>
<organism evidence="7 8">
    <name type="scientific">Terribacillus saccharophilus</name>
    <dbReference type="NCBI Taxonomy" id="361277"/>
    <lineage>
        <taxon>Bacteria</taxon>
        <taxon>Bacillati</taxon>
        <taxon>Bacillota</taxon>
        <taxon>Bacilli</taxon>
        <taxon>Bacillales</taxon>
        <taxon>Bacillaceae</taxon>
        <taxon>Terribacillus</taxon>
    </lineage>
</organism>
<evidence type="ECO:0000256" key="2">
    <source>
        <dbReference type="SAM" id="Phobius"/>
    </source>
</evidence>
<feature type="region of interest" description="Disordered" evidence="1">
    <location>
        <begin position="398"/>
        <end position="418"/>
    </location>
</feature>
<name>A0A268A7M3_9BACI</name>
<feature type="domain" description="TcaA protein NTF2-like" evidence="5">
    <location>
        <begin position="426"/>
        <end position="532"/>
    </location>
</feature>
<sequence>MKFCKECGKELKPSAQFCNNCGTNVSGTSTPQRQQQTAPKKKMSKKNKIILASVIAVLIILFAGYKTGEAMTSKEKVIDKFETALAEKDANKLAKILTTDDKELTINENSVKGLIKFYNENPEKLDILVADMRRQTEESVAYATGPVHLSKDGKKLLLYDNYEINVQPYYITLATAYKDSILKVDGKEVGKADEDDFEKTYGPFIPGTHDVSANLTKNMVEMAATESLDLYSEDTNPYIDLQVEASINEETRKQIMDQINVVGDQLTHAKAAKDTSVLKDVGEPFKQMIQDDIDDLDYLFKTTYKGSYLSSEFDMDSFDVSKYEPGWAVTVDVSQTFNEAEIYDEYSDELKKQSHELTFIMLYDEKAKKWQVYNAENRLFSSIGENTKIVENKEPTVYAADGSAKSDETKKDDDGAEGDIPDTAVTLMDNYLYGLIDAINYDSFSSVSPYLADGSALYESQRTLVDNLTSKSITESLDDYEITSYKEDGDSATITTKESITISYSNGTSEQQDYNWTYTAEKSGDDWQLTNIE</sequence>
<feature type="compositionally biased region" description="Basic and acidic residues" evidence="1">
    <location>
        <begin position="404"/>
        <end position="413"/>
    </location>
</feature>
<dbReference type="EMBL" id="NPBV01000025">
    <property type="protein sequence ID" value="PAD20127.1"/>
    <property type="molecule type" value="Genomic_DNA"/>
</dbReference>
<evidence type="ECO:0000259" key="5">
    <source>
        <dbReference type="Pfam" id="PF22819"/>
    </source>
</evidence>
<proteinExistence type="predicted"/>
<evidence type="ECO:0000259" key="6">
    <source>
        <dbReference type="Pfam" id="PF25155"/>
    </source>
</evidence>
<comment type="caution">
    <text evidence="7">The sequence shown here is derived from an EMBL/GenBank/DDBJ whole genome shotgun (WGS) entry which is preliminary data.</text>
</comment>
<gene>
    <name evidence="7" type="ORF">CHH64_15410</name>
</gene>
<evidence type="ECO:0000259" key="3">
    <source>
        <dbReference type="Pfam" id="PF13240"/>
    </source>
</evidence>
<dbReference type="InterPro" id="IPR026870">
    <property type="entry name" value="Zinc_ribbon_dom"/>
</dbReference>
<keyword evidence="2" id="KW-0472">Membrane</keyword>
<dbReference type="Proteomes" id="UP000216013">
    <property type="component" value="Unassembled WGS sequence"/>
</dbReference>
<dbReference type="Pfam" id="PF22819">
    <property type="entry name" value="TcaA_5th"/>
    <property type="match status" value="1"/>
</dbReference>
<dbReference type="PANTHER" id="PTHR40038">
    <property type="entry name" value="MEMBRANE-ASSOCIATED PROTEIN TCAA"/>
    <property type="match status" value="1"/>
</dbReference>
<keyword evidence="2" id="KW-0812">Transmembrane</keyword>
<dbReference type="InterPro" id="IPR056902">
    <property type="entry name" value="NTF2_YvbJ"/>
</dbReference>
<evidence type="ECO:0000313" key="8">
    <source>
        <dbReference type="Proteomes" id="UP000216013"/>
    </source>
</evidence>
<feature type="domain" description="TcaA second" evidence="4">
    <location>
        <begin position="74"/>
        <end position="166"/>
    </location>
</feature>
<reference evidence="7 8" key="1">
    <citation type="submission" date="2017-07" db="EMBL/GenBank/DDBJ databases">
        <title>Isolation and whole genome analysis of endospore-forming bacteria from heroin.</title>
        <authorList>
            <person name="Kalinowski J."/>
            <person name="Ahrens B."/>
            <person name="Al-Dilaimi A."/>
            <person name="Winkler A."/>
            <person name="Wibberg D."/>
            <person name="Schleenbecker U."/>
            <person name="Ruckert C."/>
            <person name="Wolfel R."/>
            <person name="Grass G."/>
        </authorList>
    </citation>
    <scope>NUCLEOTIDE SEQUENCE [LARGE SCALE GENOMIC DNA]</scope>
    <source>
        <strain evidence="7 8">7528</strain>
    </source>
</reference>
<dbReference type="PANTHER" id="PTHR40038:SF1">
    <property type="entry name" value="MEMBRANE-ASSOCIATED PROTEIN TCAA"/>
    <property type="match status" value="1"/>
</dbReference>
<keyword evidence="2" id="KW-1133">Transmembrane helix</keyword>
<evidence type="ECO:0000313" key="7">
    <source>
        <dbReference type="EMBL" id="PAD20127.1"/>
    </source>
</evidence>
<evidence type="ECO:0000256" key="1">
    <source>
        <dbReference type="SAM" id="MobiDB-lite"/>
    </source>
</evidence>
<dbReference type="InterPro" id="IPR054529">
    <property type="entry name" value="TcaA_2nd"/>
</dbReference>